<keyword evidence="2" id="KW-1185">Reference proteome</keyword>
<dbReference type="RefSeq" id="WP_306411618.1">
    <property type="nucleotide sequence ID" value="NZ_JANFPI010000003.1"/>
</dbReference>
<dbReference type="Proteomes" id="UP001208771">
    <property type="component" value="Unassembled WGS sequence"/>
</dbReference>
<comment type="caution">
    <text evidence="1">The sequence shown here is derived from an EMBL/GenBank/DDBJ whole genome shotgun (WGS) entry which is preliminary data.</text>
</comment>
<accession>A0AAE3N3I1</accession>
<organism evidence="1 2">
    <name type="scientific">Ectorhizobium quercum</name>
    <dbReference type="NCBI Taxonomy" id="2965071"/>
    <lineage>
        <taxon>Bacteria</taxon>
        <taxon>Pseudomonadati</taxon>
        <taxon>Pseudomonadota</taxon>
        <taxon>Alphaproteobacteria</taxon>
        <taxon>Hyphomicrobiales</taxon>
        <taxon>Rhizobiaceae</taxon>
        <taxon>Ectorhizobium</taxon>
    </lineage>
</organism>
<protein>
    <submittedName>
        <fullName evidence="1">HlyU family transcriptional regulator</fullName>
    </submittedName>
</protein>
<gene>
    <name evidence="1" type="ORF">NOF55_12115</name>
</gene>
<dbReference type="InterPro" id="IPR018772">
    <property type="entry name" value="Transcription_activator_HlyU"/>
</dbReference>
<name>A0AAE3N3I1_9HYPH</name>
<evidence type="ECO:0000313" key="2">
    <source>
        <dbReference type="Proteomes" id="UP001208771"/>
    </source>
</evidence>
<proteinExistence type="predicted"/>
<dbReference type="Pfam" id="PF10115">
    <property type="entry name" value="HlyU"/>
    <property type="match status" value="1"/>
</dbReference>
<dbReference type="AlphaFoldDB" id="A0AAE3N3I1"/>
<evidence type="ECO:0000313" key="1">
    <source>
        <dbReference type="EMBL" id="MCX8997847.1"/>
    </source>
</evidence>
<reference evidence="1" key="1">
    <citation type="submission" date="2022-07" db="EMBL/GenBank/DDBJ databases">
        <title>Ectorhizobium quercum gen.nov., sp. nov.</title>
        <authorList>
            <person name="Ma T."/>
            <person name="Li Y."/>
        </authorList>
    </citation>
    <scope>NUCLEOTIDE SEQUENCE</scope>
    <source>
        <strain evidence="1">BDR2-2</strain>
    </source>
</reference>
<sequence length="106" mass="11813">MPSIFSKLLSVFSGGSAPAAPAKEREPREHEGLRVFATPIREGSQFRLAGRIEKDVDGETLRRDFIRADIFTSEDDAVEFTFRKAEQIIQQNRASLFADAVKTGNV</sequence>
<dbReference type="EMBL" id="JANFPI010000003">
    <property type="protein sequence ID" value="MCX8997847.1"/>
    <property type="molecule type" value="Genomic_DNA"/>
</dbReference>